<reference evidence="1" key="1">
    <citation type="journal article" date="2023" name="PhytoFront">
        <title>Draft Genome Resources of Seven Strains of Tilletia horrida, Causal Agent of Kernel Smut of Rice.</title>
        <authorList>
            <person name="Khanal S."/>
            <person name="Antony Babu S."/>
            <person name="Zhou X.G."/>
        </authorList>
    </citation>
    <scope>NUCLEOTIDE SEQUENCE</scope>
    <source>
        <strain evidence="1">TX6</strain>
    </source>
</reference>
<sequence length="521" mass="60663">MKYAVLRNSQTVTFVPEVYPNRRLQVVLKLCPNPMAVLLNFDLDQVGVAYDGTEVWMLPRTARAIVTSYTVFTMDLIHGSFLSSRKATQDQRVFKYAKRGYGLRFLPSYIESLPHATVSIPMTDDTNAPEISLTQDELRVTLIEERKRIDWWLAQQDRDRWHWGPDSGSIPMKALDARSATSPELAERSSLSGWQQFARHVALWEYSQMGYFSLELKSEEFCSAGYEDDPLSYQDGPEFSWDDDFTLEQLRKTVDESSQRETDRFHASLAFSITPRRLWDMSDGAFESLKADHEARHMRPRRTLRRTIMATTLDEAFSQPLVAFVHLPRNFRAHAEPKLSNTPSRFEDVTLPGAPEHKPVPPYAWVTVEHEAWIRTDADFVLSYWIQDGTRDGRLTPHWQLVDRQADEIHEIVHAFRRGHRDLNKHTGWYGVQEDWAMLNVSRSVVFGRFKITKEKAEEMDWIGYEDKEDDGSFDSVPRTAEEWIARTERFNRLEDAFWVFWYKCRLPPADLLGQIRALKG</sequence>
<comment type="caution">
    <text evidence="1">The sequence shown here is derived from an EMBL/GenBank/DDBJ whole genome shotgun (WGS) entry which is preliminary data.</text>
</comment>
<accession>A0AAN6GU51</accession>
<keyword evidence="2" id="KW-1185">Reference proteome</keyword>
<name>A0AAN6GU51_9BASI</name>
<proteinExistence type="predicted"/>
<protein>
    <submittedName>
        <fullName evidence="1">Uncharacterized protein</fullName>
    </submittedName>
</protein>
<dbReference type="Proteomes" id="UP001176517">
    <property type="component" value="Unassembled WGS sequence"/>
</dbReference>
<evidence type="ECO:0000313" key="2">
    <source>
        <dbReference type="Proteomes" id="UP001176517"/>
    </source>
</evidence>
<dbReference type="AlphaFoldDB" id="A0AAN6GU51"/>
<gene>
    <name evidence="1" type="ORF">OC846_002148</name>
</gene>
<organism evidence="1 2">
    <name type="scientific">Tilletia horrida</name>
    <dbReference type="NCBI Taxonomy" id="155126"/>
    <lineage>
        <taxon>Eukaryota</taxon>
        <taxon>Fungi</taxon>
        <taxon>Dikarya</taxon>
        <taxon>Basidiomycota</taxon>
        <taxon>Ustilaginomycotina</taxon>
        <taxon>Exobasidiomycetes</taxon>
        <taxon>Tilletiales</taxon>
        <taxon>Tilletiaceae</taxon>
        <taxon>Tilletia</taxon>
    </lineage>
</organism>
<evidence type="ECO:0000313" key="1">
    <source>
        <dbReference type="EMBL" id="KAK0554265.1"/>
    </source>
</evidence>
<dbReference type="EMBL" id="JAPDMZ010000039">
    <property type="protein sequence ID" value="KAK0554265.1"/>
    <property type="molecule type" value="Genomic_DNA"/>
</dbReference>